<protein>
    <submittedName>
        <fullName evidence="2">Uncharacterized protein</fullName>
    </submittedName>
</protein>
<accession>A0A7J7K0M0</accession>
<proteinExistence type="predicted"/>
<feature type="transmembrane region" description="Helical" evidence="1">
    <location>
        <begin position="62"/>
        <end position="84"/>
    </location>
</feature>
<dbReference type="Proteomes" id="UP000593567">
    <property type="component" value="Unassembled WGS sequence"/>
</dbReference>
<gene>
    <name evidence="2" type="ORF">EB796_009950</name>
</gene>
<evidence type="ECO:0000256" key="1">
    <source>
        <dbReference type="SAM" id="Phobius"/>
    </source>
</evidence>
<evidence type="ECO:0000313" key="3">
    <source>
        <dbReference type="Proteomes" id="UP000593567"/>
    </source>
</evidence>
<keyword evidence="1" id="KW-0472">Membrane</keyword>
<dbReference type="EMBL" id="VXIV02001571">
    <property type="protein sequence ID" value="KAF6031743.1"/>
    <property type="molecule type" value="Genomic_DNA"/>
</dbReference>
<sequence length="87" mass="9561">MLIFTHHRTESATPYVSAYRTDETIVAASSTPNILDAINSAENGEAQFCNRILKKCSIIHRLIIVIGTMIVILLIIAVILIAVLNRA</sequence>
<evidence type="ECO:0000313" key="2">
    <source>
        <dbReference type="EMBL" id="KAF6031743.1"/>
    </source>
</evidence>
<keyword evidence="1" id="KW-1133">Transmembrane helix</keyword>
<organism evidence="2 3">
    <name type="scientific">Bugula neritina</name>
    <name type="common">Brown bryozoan</name>
    <name type="synonym">Sertularia neritina</name>
    <dbReference type="NCBI Taxonomy" id="10212"/>
    <lineage>
        <taxon>Eukaryota</taxon>
        <taxon>Metazoa</taxon>
        <taxon>Spiralia</taxon>
        <taxon>Lophotrochozoa</taxon>
        <taxon>Bryozoa</taxon>
        <taxon>Gymnolaemata</taxon>
        <taxon>Cheilostomatida</taxon>
        <taxon>Flustrina</taxon>
        <taxon>Buguloidea</taxon>
        <taxon>Bugulidae</taxon>
        <taxon>Bugula</taxon>
    </lineage>
</organism>
<reference evidence="2" key="1">
    <citation type="submission" date="2020-06" db="EMBL/GenBank/DDBJ databases">
        <title>Draft genome of Bugula neritina, a colonial animal packing powerful symbionts and potential medicines.</title>
        <authorList>
            <person name="Rayko M."/>
        </authorList>
    </citation>
    <scope>NUCLEOTIDE SEQUENCE [LARGE SCALE GENOMIC DNA]</scope>
    <source>
        <strain evidence="2">Kwan_BN1</strain>
    </source>
</reference>
<keyword evidence="3" id="KW-1185">Reference proteome</keyword>
<keyword evidence="1" id="KW-0812">Transmembrane</keyword>
<name>A0A7J7K0M0_BUGNE</name>
<dbReference type="AlphaFoldDB" id="A0A7J7K0M0"/>
<comment type="caution">
    <text evidence="2">The sequence shown here is derived from an EMBL/GenBank/DDBJ whole genome shotgun (WGS) entry which is preliminary data.</text>
</comment>